<feature type="domain" description="Glycogen debranching enzyme bacterial and archaeal type N-terminal" evidence="2">
    <location>
        <begin position="17"/>
        <end position="233"/>
    </location>
</feature>
<dbReference type="NCBIfam" id="TIGR01561">
    <property type="entry name" value="gde_arch"/>
    <property type="match status" value="1"/>
</dbReference>
<dbReference type="InterPro" id="IPR024742">
    <property type="entry name" value="Glycogen_debranch_N"/>
</dbReference>
<dbReference type="Proteomes" id="UP000289166">
    <property type="component" value="Unassembled WGS sequence"/>
</dbReference>
<dbReference type="GO" id="GO:0004135">
    <property type="term" value="F:amylo-alpha-1,6-glucosidase activity"/>
    <property type="evidence" value="ECO:0007669"/>
    <property type="project" value="InterPro"/>
</dbReference>
<reference evidence="4" key="1">
    <citation type="submission" date="2018-11" db="EMBL/GenBank/DDBJ databases">
        <title>Genome sequencing of a novel mesophilic and cellulolytic organism within the genus Hungateiclostridium.</title>
        <authorList>
            <person name="Rettenmaier R."/>
            <person name="Liebl W."/>
            <person name="Zverlov V."/>
        </authorList>
    </citation>
    <scope>NUCLEOTIDE SEQUENCE [LARGE SCALE GENOMIC DNA]</scope>
    <source>
        <strain evidence="4">N2K1</strain>
    </source>
</reference>
<dbReference type="Pfam" id="PF12439">
    <property type="entry name" value="GDE_N"/>
    <property type="match status" value="1"/>
</dbReference>
<dbReference type="OrthoDB" id="9761875at2"/>
<dbReference type="InterPro" id="IPR006451">
    <property type="entry name" value="Glycogen_debranch_arc"/>
</dbReference>
<dbReference type="InterPro" id="IPR032790">
    <property type="entry name" value="GDE_C"/>
</dbReference>
<dbReference type="AlphaFoldDB" id="A0A4Q0I5T3"/>
<dbReference type="RefSeq" id="WP_128705971.1">
    <property type="nucleotide sequence ID" value="NZ_RLII01000008.1"/>
</dbReference>
<evidence type="ECO:0000313" key="3">
    <source>
        <dbReference type="EMBL" id="RXE59165.1"/>
    </source>
</evidence>
<dbReference type="PANTHER" id="PTHR10569:SF2">
    <property type="entry name" value="GLYCOGEN DEBRANCHING ENZYME"/>
    <property type="match status" value="1"/>
</dbReference>
<dbReference type="InterPro" id="IPR012341">
    <property type="entry name" value="6hp_glycosidase-like_sf"/>
</dbReference>
<proteinExistence type="predicted"/>
<accession>A0A4Q0I5T3</accession>
<dbReference type="EMBL" id="RLII01000008">
    <property type="protein sequence ID" value="RXE59165.1"/>
    <property type="molecule type" value="Genomic_DNA"/>
</dbReference>
<evidence type="ECO:0000313" key="4">
    <source>
        <dbReference type="Proteomes" id="UP000289166"/>
    </source>
</evidence>
<evidence type="ECO:0000259" key="2">
    <source>
        <dbReference type="Pfam" id="PF12439"/>
    </source>
</evidence>
<dbReference type="GO" id="GO:0005980">
    <property type="term" value="P:glycogen catabolic process"/>
    <property type="evidence" value="ECO:0007669"/>
    <property type="project" value="InterPro"/>
</dbReference>
<dbReference type="Pfam" id="PF06202">
    <property type="entry name" value="GDE_C"/>
    <property type="match status" value="1"/>
</dbReference>
<comment type="caution">
    <text evidence="3">The sequence shown here is derived from an EMBL/GenBank/DDBJ whole genome shotgun (WGS) entry which is preliminary data.</text>
</comment>
<sequence>MDFGKSSWRTYEQGIQREWLLTNGIGGFSSSTIIGSNTRRYHGLLVASLKPPVSRHLILSKIDECVTIDNESFNLFSYEVPGFIMNGYHHQERFEYDLHPKYIYRVKDVYIEKEICMVYGENTVAVVYHVINGASRTNLRLTPLVNFRDYHFNSSRAYMNFDRKSKKDVLIVRPSCYDIDISLYLSDGKFTELNDAWFYNMDYAVERERGLASTEDHYIPGYYDIEIEPMEEKYITFIATVEKNISQKDGLQIIEKENNRLHKLIDKAGYKDELAKRLVLAADDFIVHRESTNAKTIIAGYPWFTDWGRDTMIALTGLTLSARRFEDAKEILYTFSKYVKDGLIPNMFPDAGHEPPYNSVDAALWYFEAVNKYIKYTHDYKFIKEHIYEGLKEIIDYYSKGTHFNIKADKDYLITAGDEHTQLTWMDAKVGDWVVTPRHGKAVEINALWYNALKIMSSLSKHFEEDAGLYDEMAEKVKKSFVDSFWNEEKNCLYDCLTQSYKDDKIRPNQILAISLSNPIIEGDKAKSIVDTVLKELYTAYGLRSLSPREKEYVGVYAGDQYKRDGAYHQGTVWTWPLGQFITAYLKVNNYSPQAKKMALRFIEPFKDHLQDACLGSISEIFDGNEPLIPRGCFAQAWSVAEILRAYIEDVMQLI</sequence>
<dbReference type="PANTHER" id="PTHR10569">
    <property type="entry name" value="GLYCOGEN DEBRANCHING ENZYME"/>
    <property type="match status" value="1"/>
</dbReference>
<dbReference type="FunFam" id="1.50.10.10:FF:000073">
    <property type="entry name" value="Glycogen debranching enzyme, hypothetical (TreX-like)"/>
    <property type="match status" value="1"/>
</dbReference>
<evidence type="ECO:0000259" key="1">
    <source>
        <dbReference type="Pfam" id="PF06202"/>
    </source>
</evidence>
<dbReference type="InterPro" id="IPR008928">
    <property type="entry name" value="6-hairpin_glycosidase_sf"/>
</dbReference>
<name>A0A4Q0I5T3_9FIRM</name>
<dbReference type="InterPro" id="IPR010401">
    <property type="entry name" value="AGL/Gdb1"/>
</dbReference>
<keyword evidence="4" id="KW-1185">Reference proteome</keyword>
<dbReference type="GO" id="GO:0004134">
    <property type="term" value="F:4-alpha-glucanotransferase activity"/>
    <property type="evidence" value="ECO:0007669"/>
    <property type="project" value="InterPro"/>
</dbReference>
<dbReference type="SUPFAM" id="SSF48208">
    <property type="entry name" value="Six-hairpin glycosidases"/>
    <property type="match status" value="1"/>
</dbReference>
<protein>
    <submittedName>
        <fullName evidence="3">Glycogen debranching protein</fullName>
    </submittedName>
</protein>
<dbReference type="Gene3D" id="1.50.10.10">
    <property type="match status" value="1"/>
</dbReference>
<organism evidence="3 4">
    <name type="scientific">Acetivibrio mesophilus</name>
    <dbReference type="NCBI Taxonomy" id="2487273"/>
    <lineage>
        <taxon>Bacteria</taxon>
        <taxon>Bacillati</taxon>
        <taxon>Bacillota</taxon>
        <taxon>Clostridia</taxon>
        <taxon>Eubacteriales</taxon>
        <taxon>Oscillospiraceae</taxon>
        <taxon>Acetivibrio</taxon>
    </lineage>
</organism>
<feature type="domain" description="Glycogen debranching enzyme C-terminal" evidence="1">
    <location>
        <begin position="281"/>
        <end position="645"/>
    </location>
</feature>
<gene>
    <name evidence="3" type="ORF">EFD62_08445</name>
</gene>